<name>A0A4Z2GCF5_9TELE</name>
<reference evidence="1 2" key="1">
    <citation type="submission" date="2019-03" db="EMBL/GenBank/DDBJ databases">
        <title>First draft genome of Liparis tanakae, snailfish: a comprehensive survey of snailfish specific genes.</title>
        <authorList>
            <person name="Kim W."/>
            <person name="Song I."/>
            <person name="Jeong J.-H."/>
            <person name="Kim D."/>
            <person name="Kim S."/>
            <person name="Ryu S."/>
            <person name="Song J.Y."/>
            <person name="Lee S.K."/>
        </authorList>
    </citation>
    <scope>NUCLEOTIDE SEQUENCE [LARGE SCALE GENOMIC DNA]</scope>
    <source>
        <tissue evidence="1">Muscle</tissue>
    </source>
</reference>
<protein>
    <submittedName>
        <fullName evidence="1">Uncharacterized protein</fullName>
    </submittedName>
</protein>
<accession>A0A4Z2GCF5</accession>
<gene>
    <name evidence="1" type="ORF">EYF80_038854</name>
</gene>
<proteinExistence type="predicted"/>
<organism evidence="1 2">
    <name type="scientific">Liparis tanakae</name>
    <name type="common">Tanaka's snailfish</name>
    <dbReference type="NCBI Taxonomy" id="230148"/>
    <lineage>
        <taxon>Eukaryota</taxon>
        <taxon>Metazoa</taxon>
        <taxon>Chordata</taxon>
        <taxon>Craniata</taxon>
        <taxon>Vertebrata</taxon>
        <taxon>Euteleostomi</taxon>
        <taxon>Actinopterygii</taxon>
        <taxon>Neopterygii</taxon>
        <taxon>Teleostei</taxon>
        <taxon>Neoteleostei</taxon>
        <taxon>Acanthomorphata</taxon>
        <taxon>Eupercaria</taxon>
        <taxon>Perciformes</taxon>
        <taxon>Cottioidei</taxon>
        <taxon>Cottales</taxon>
        <taxon>Liparidae</taxon>
        <taxon>Liparis</taxon>
    </lineage>
</organism>
<evidence type="ECO:0000313" key="2">
    <source>
        <dbReference type="Proteomes" id="UP000314294"/>
    </source>
</evidence>
<dbReference type="AlphaFoldDB" id="A0A4Z2GCF5"/>
<sequence>MPRRRVGAPPLGSVSSRGRGRLIVGLVPRLLRGRQVFVDILILALCSTSGMVFSCSSETASTTALAPTSAPFPSVFGHLTWRIRFLQVARNQMVIRPWRTSSYMVIKITGERALHA</sequence>
<dbReference type="EMBL" id="SRLO01000600">
    <property type="protein sequence ID" value="TNN50921.1"/>
    <property type="molecule type" value="Genomic_DNA"/>
</dbReference>
<comment type="caution">
    <text evidence="1">The sequence shown here is derived from an EMBL/GenBank/DDBJ whole genome shotgun (WGS) entry which is preliminary data.</text>
</comment>
<keyword evidence="2" id="KW-1185">Reference proteome</keyword>
<evidence type="ECO:0000313" key="1">
    <source>
        <dbReference type="EMBL" id="TNN50921.1"/>
    </source>
</evidence>
<dbReference type="Proteomes" id="UP000314294">
    <property type="component" value="Unassembled WGS sequence"/>
</dbReference>